<gene>
    <name evidence="1" type="ORF">SAMN06295900_103441</name>
</gene>
<sequence>MKLPLEISFQGMAHSEALEASVQRHAAKLERFCADIVRCRVSLVLDEKHKQQGKPFTVAIDVTVPGQELVANRNAHEDLYVALGDAFKDMTRMLEDAASKRRDLRRA</sequence>
<reference evidence="2" key="1">
    <citation type="submission" date="2017-04" db="EMBL/GenBank/DDBJ databases">
        <authorList>
            <person name="Varghese N."/>
            <person name="Submissions S."/>
        </authorList>
    </citation>
    <scope>NUCLEOTIDE SEQUENCE [LARGE SCALE GENOMIC DNA]</scope>
    <source>
        <strain evidence="2">Ballard 720</strain>
    </source>
</reference>
<accession>A0A1X7DPB2</accession>
<dbReference type="Proteomes" id="UP000192911">
    <property type="component" value="Unassembled WGS sequence"/>
</dbReference>
<dbReference type="CDD" id="cd00552">
    <property type="entry name" value="RaiA"/>
    <property type="match status" value="1"/>
</dbReference>
<evidence type="ECO:0000313" key="1">
    <source>
        <dbReference type="EMBL" id="SMF18522.1"/>
    </source>
</evidence>
<dbReference type="InterPro" id="IPR003489">
    <property type="entry name" value="RHF/RaiA"/>
</dbReference>
<dbReference type="InterPro" id="IPR036567">
    <property type="entry name" value="RHF-like"/>
</dbReference>
<organism evidence="1 2">
    <name type="scientific">Trinickia caryophylli</name>
    <name type="common">Paraburkholderia caryophylli</name>
    <dbReference type="NCBI Taxonomy" id="28094"/>
    <lineage>
        <taxon>Bacteria</taxon>
        <taxon>Pseudomonadati</taxon>
        <taxon>Pseudomonadota</taxon>
        <taxon>Betaproteobacteria</taxon>
        <taxon>Burkholderiales</taxon>
        <taxon>Burkholderiaceae</taxon>
        <taxon>Trinickia</taxon>
    </lineage>
</organism>
<dbReference type="OrthoDB" id="9782252at2"/>
<proteinExistence type="predicted"/>
<dbReference type="Pfam" id="PF02482">
    <property type="entry name" value="Ribosomal_S30AE"/>
    <property type="match status" value="1"/>
</dbReference>
<dbReference type="STRING" id="28094.SAMN06295900_103441"/>
<keyword evidence="2" id="KW-1185">Reference proteome</keyword>
<dbReference type="RefSeq" id="WP_085226315.1">
    <property type="nucleotide sequence ID" value="NZ_BSQD01000003.1"/>
</dbReference>
<dbReference type="GeneID" id="95548349"/>
<dbReference type="Gene3D" id="3.30.160.100">
    <property type="entry name" value="Ribosome hibernation promotion factor-like"/>
    <property type="match status" value="1"/>
</dbReference>
<protein>
    <submittedName>
        <fullName evidence="1">Ribosomal subunit interface protein</fullName>
    </submittedName>
</protein>
<dbReference type="EMBL" id="FXAH01000003">
    <property type="protein sequence ID" value="SMF18522.1"/>
    <property type="molecule type" value="Genomic_DNA"/>
</dbReference>
<evidence type="ECO:0000313" key="2">
    <source>
        <dbReference type="Proteomes" id="UP000192911"/>
    </source>
</evidence>
<dbReference type="AlphaFoldDB" id="A0A1X7DPB2"/>
<dbReference type="SUPFAM" id="SSF69754">
    <property type="entry name" value="Ribosome binding protein Y (YfiA homologue)"/>
    <property type="match status" value="1"/>
</dbReference>
<name>A0A1X7DPB2_TRICW</name>